<dbReference type="OrthoDB" id="442087at2759"/>
<dbReference type="PRINTS" id="PR00625">
    <property type="entry name" value="JDOMAIN"/>
</dbReference>
<evidence type="ECO:0000313" key="5">
    <source>
        <dbReference type="Proteomes" id="UP000236319"/>
    </source>
</evidence>
<accession>A0A2H6K7S9</accession>
<feature type="domain" description="J" evidence="3">
    <location>
        <begin position="33"/>
        <end position="97"/>
    </location>
</feature>
<evidence type="ECO:0000256" key="1">
    <source>
        <dbReference type="ARBA" id="ARBA00023186"/>
    </source>
</evidence>
<evidence type="ECO:0000256" key="2">
    <source>
        <dbReference type="SAM" id="Phobius"/>
    </source>
</evidence>
<comment type="caution">
    <text evidence="4">The sequence shown here is derived from an EMBL/GenBank/DDBJ whole genome shotgun (WGS) entry which is preliminary data.</text>
</comment>
<dbReference type="CDD" id="cd06257">
    <property type="entry name" value="DnaJ"/>
    <property type="match status" value="1"/>
</dbReference>
<dbReference type="PANTHER" id="PTHR44360:SF1">
    <property type="entry name" value="DNAJ HOMOLOG SUBFAMILY B MEMBER 9"/>
    <property type="match status" value="1"/>
</dbReference>
<keyword evidence="2" id="KW-1133">Transmembrane helix</keyword>
<evidence type="ECO:0000259" key="3">
    <source>
        <dbReference type="PROSITE" id="PS50076"/>
    </source>
</evidence>
<organism evidence="4 5">
    <name type="scientific">Babesia ovata</name>
    <dbReference type="NCBI Taxonomy" id="189622"/>
    <lineage>
        <taxon>Eukaryota</taxon>
        <taxon>Sar</taxon>
        <taxon>Alveolata</taxon>
        <taxon>Apicomplexa</taxon>
        <taxon>Aconoidasida</taxon>
        <taxon>Piroplasmida</taxon>
        <taxon>Babesiidae</taxon>
        <taxon>Babesia</taxon>
    </lineage>
</organism>
<dbReference type="GO" id="GO:0005783">
    <property type="term" value="C:endoplasmic reticulum"/>
    <property type="evidence" value="ECO:0007669"/>
    <property type="project" value="TreeGrafter"/>
</dbReference>
<reference evidence="4 5" key="1">
    <citation type="journal article" date="2017" name="BMC Genomics">
        <title>Whole-genome assembly of Babesia ovata and comparative genomics between closely related pathogens.</title>
        <authorList>
            <person name="Yamagishi J."/>
            <person name="Asada M."/>
            <person name="Hakimi H."/>
            <person name="Tanaka T.Q."/>
            <person name="Sugimoto C."/>
            <person name="Kawazu S."/>
        </authorList>
    </citation>
    <scope>NUCLEOTIDE SEQUENCE [LARGE SCALE GENOMIC DNA]</scope>
    <source>
        <strain evidence="4 5">Miyake</strain>
    </source>
</reference>
<dbReference type="RefSeq" id="XP_028865252.1">
    <property type="nucleotide sequence ID" value="XM_029009419.1"/>
</dbReference>
<keyword evidence="1" id="KW-0143">Chaperone</keyword>
<gene>
    <name evidence="4" type="ORF">BOVATA_005020</name>
</gene>
<dbReference type="GO" id="GO:0051787">
    <property type="term" value="F:misfolded protein binding"/>
    <property type="evidence" value="ECO:0007669"/>
    <property type="project" value="TreeGrafter"/>
</dbReference>
<dbReference type="EMBL" id="BDSA01000001">
    <property type="protein sequence ID" value="GBE59009.1"/>
    <property type="molecule type" value="Genomic_DNA"/>
</dbReference>
<dbReference type="SUPFAM" id="SSF46565">
    <property type="entry name" value="Chaperone J-domain"/>
    <property type="match status" value="1"/>
</dbReference>
<dbReference type="PANTHER" id="PTHR44360">
    <property type="entry name" value="DNAJ HOMOLOG SUBFAMILY B MEMBER 9"/>
    <property type="match status" value="1"/>
</dbReference>
<feature type="transmembrane region" description="Helical" evidence="2">
    <location>
        <begin position="115"/>
        <end position="136"/>
    </location>
</feature>
<feature type="transmembrane region" description="Helical" evidence="2">
    <location>
        <begin position="168"/>
        <end position="188"/>
    </location>
</feature>
<dbReference type="GO" id="GO:0036503">
    <property type="term" value="P:ERAD pathway"/>
    <property type="evidence" value="ECO:0007669"/>
    <property type="project" value="TreeGrafter"/>
</dbReference>
<protein>
    <submittedName>
        <fullName evidence="4">Molecular chaperone</fullName>
    </submittedName>
</protein>
<feature type="transmembrane region" description="Helical" evidence="2">
    <location>
        <begin position="304"/>
        <end position="325"/>
    </location>
</feature>
<evidence type="ECO:0000313" key="4">
    <source>
        <dbReference type="EMBL" id="GBE59009.1"/>
    </source>
</evidence>
<keyword evidence="2" id="KW-0472">Membrane</keyword>
<dbReference type="SMART" id="SM00271">
    <property type="entry name" value="DnaJ"/>
    <property type="match status" value="1"/>
</dbReference>
<dbReference type="Pfam" id="PF00226">
    <property type="entry name" value="DnaJ"/>
    <property type="match status" value="1"/>
</dbReference>
<dbReference type="VEuPathDB" id="PiroplasmaDB:BOVATA_005020"/>
<proteinExistence type="predicted"/>
<dbReference type="PROSITE" id="PS50076">
    <property type="entry name" value="DNAJ_2"/>
    <property type="match status" value="1"/>
</dbReference>
<sequence>MVVTCCNALKGRELSMAVMFAIVFISSMKSEKNYFQHLKVTPHSSLDAIKKSFKAEAMLLHPDRNTSPTASTDYVELSQMYKTLVNDKKREAYMRYGDMLRGRKEKVVEMSPFDVLYVVTVNTASTLFGMCITILIHGQSVMNFTALLYEIFCFALDVYLRFAPDATSFLAGVPILNSYTVFELVAFLRSFRLVFMYYYSIMGEDDSDKTWKAGILLVRNNLVTIELLDEYIIAVQRYVTSRKPVVDSEIAWRGAPSVGPKFENRWNYSERIRGLCDRHDRRDLRWLRWNKSSLQSMLRRTEAALEKSGGLSMFVYLLLGFVWFMT</sequence>
<dbReference type="GeneID" id="39872779"/>
<dbReference type="AlphaFoldDB" id="A0A2H6K7S9"/>
<keyword evidence="2" id="KW-0812">Transmembrane</keyword>
<dbReference type="Proteomes" id="UP000236319">
    <property type="component" value="Unassembled WGS sequence"/>
</dbReference>
<dbReference type="InterPro" id="IPR051948">
    <property type="entry name" value="Hsp70_co-chaperone_J-domain"/>
</dbReference>
<name>A0A2H6K7S9_9APIC</name>
<dbReference type="InterPro" id="IPR036869">
    <property type="entry name" value="J_dom_sf"/>
</dbReference>
<dbReference type="GO" id="GO:0051087">
    <property type="term" value="F:protein-folding chaperone binding"/>
    <property type="evidence" value="ECO:0007669"/>
    <property type="project" value="TreeGrafter"/>
</dbReference>
<keyword evidence="5" id="KW-1185">Reference proteome</keyword>
<dbReference type="InterPro" id="IPR001623">
    <property type="entry name" value="DnaJ_domain"/>
</dbReference>
<dbReference type="Gene3D" id="1.10.287.110">
    <property type="entry name" value="DnaJ domain"/>
    <property type="match status" value="1"/>
</dbReference>